<feature type="transmembrane region" description="Helical" evidence="1">
    <location>
        <begin position="231"/>
        <end position="253"/>
    </location>
</feature>
<feature type="transmembrane region" description="Helical" evidence="1">
    <location>
        <begin position="68"/>
        <end position="86"/>
    </location>
</feature>
<dbReference type="EMBL" id="RWJN01000241">
    <property type="protein sequence ID" value="TCD64357.1"/>
    <property type="molecule type" value="Genomic_DNA"/>
</dbReference>
<feature type="transmembrane region" description="Helical" evidence="1">
    <location>
        <begin position="106"/>
        <end position="129"/>
    </location>
</feature>
<name>A0A4V2MVZ7_9APHY</name>
<organism evidence="2 3">
    <name type="scientific">Steccherinum ochraceum</name>
    <dbReference type="NCBI Taxonomy" id="92696"/>
    <lineage>
        <taxon>Eukaryota</taxon>
        <taxon>Fungi</taxon>
        <taxon>Dikarya</taxon>
        <taxon>Basidiomycota</taxon>
        <taxon>Agaricomycotina</taxon>
        <taxon>Agaricomycetes</taxon>
        <taxon>Polyporales</taxon>
        <taxon>Steccherinaceae</taxon>
        <taxon>Steccherinum</taxon>
    </lineage>
</organism>
<feature type="transmembrane region" description="Helical" evidence="1">
    <location>
        <begin position="38"/>
        <end position="59"/>
    </location>
</feature>
<evidence type="ECO:0000313" key="3">
    <source>
        <dbReference type="Proteomes" id="UP000292702"/>
    </source>
</evidence>
<reference evidence="2 3" key="1">
    <citation type="submission" date="2018-11" db="EMBL/GenBank/DDBJ databases">
        <title>Genome assembly of Steccherinum ochraceum LE-BIN_3174, the white-rot fungus of the Steccherinaceae family (The Residual Polyporoid clade, Polyporales, Basidiomycota).</title>
        <authorList>
            <person name="Fedorova T.V."/>
            <person name="Glazunova O.A."/>
            <person name="Landesman E.O."/>
            <person name="Moiseenko K.V."/>
            <person name="Psurtseva N.V."/>
            <person name="Savinova O.S."/>
            <person name="Shakhova N.V."/>
            <person name="Tyazhelova T.V."/>
            <person name="Vasina D.V."/>
        </authorList>
    </citation>
    <scope>NUCLEOTIDE SEQUENCE [LARGE SCALE GENOMIC DNA]</scope>
    <source>
        <strain evidence="2 3">LE-BIN_3174</strain>
    </source>
</reference>
<evidence type="ECO:0000256" key="1">
    <source>
        <dbReference type="SAM" id="Phobius"/>
    </source>
</evidence>
<feature type="transmembrane region" description="Helical" evidence="1">
    <location>
        <begin position="265"/>
        <end position="287"/>
    </location>
</feature>
<feature type="transmembrane region" description="Helical" evidence="1">
    <location>
        <begin position="194"/>
        <end position="219"/>
    </location>
</feature>
<keyword evidence="1" id="KW-0472">Membrane</keyword>
<gene>
    <name evidence="2" type="ORF">EIP91_004226</name>
</gene>
<keyword evidence="1" id="KW-1133">Transmembrane helix</keyword>
<feature type="transmembrane region" description="Helical" evidence="1">
    <location>
        <begin position="141"/>
        <end position="162"/>
    </location>
</feature>
<keyword evidence="3" id="KW-1185">Reference proteome</keyword>
<evidence type="ECO:0000313" key="2">
    <source>
        <dbReference type="EMBL" id="TCD64357.1"/>
    </source>
</evidence>
<dbReference type="Proteomes" id="UP000292702">
    <property type="component" value="Unassembled WGS sequence"/>
</dbReference>
<dbReference type="AlphaFoldDB" id="A0A4V2MVZ7"/>
<comment type="caution">
    <text evidence="2">The sequence shown here is derived from an EMBL/GenBank/DDBJ whole genome shotgun (WGS) entry which is preliminary data.</text>
</comment>
<accession>A0A4V2MVZ7</accession>
<protein>
    <submittedName>
        <fullName evidence="2">Uncharacterized protein</fullName>
    </submittedName>
</protein>
<proteinExistence type="predicted"/>
<dbReference type="OrthoDB" id="2548432at2759"/>
<keyword evidence="1" id="KW-0812">Transmembrane</keyword>
<sequence length="378" mass="40903">MLNIGIAMASSNNTSPLIPVPPIPAAYWTAAVTPAVNFLIISVSMGAVEVVMLCALLFFSTPALRRSLVFFLNLIAILIGIVKSIVNCYPEAIQAPTAPSNTDIVLFLGILGTMVPTYIDCTLLVRLYAVYASRRVSRLTMSILLGLPLLLNAGRIANAIVYCVKLQQSIEHPGEATGIAGGDFIRFDSVKVEWILQIFDDCYSSGLFLFPLLTSGVLLRQGATVSRNILTLFWISVTNFVFPVILSVVQLIIYEVLPLRVDIALYVQEINFHITIISVVFATVWVFEGRWAEKHGLIVTTGTVASQFSSIRFGDAVQQDGSGMVGKKQTETHASTVSEKTQNAAKSDVSIAHLSVADNASGDVERGMRGNSFSVVVV</sequence>